<dbReference type="Pfam" id="PF00005">
    <property type="entry name" value="ABC_tran"/>
    <property type="match status" value="1"/>
</dbReference>
<protein>
    <recommendedName>
        <fullName evidence="3">ABC transporter domain-containing protein</fullName>
    </recommendedName>
</protein>
<reference evidence="4 5" key="1">
    <citation type="journal article" date="2020" name="Microorganisms">
        <title>Osmotic Adaptation and Compatible Solute Biosynthesis of Phototrophic Bacteria as Revealed from Genome Analyses.</title>
        <authorList>
            <person name="Imhoff J.F."/>
            <person name="Rahn T."/>
            <person name="Kunzel S."/>
            <person name="Keller A."/>
            <person name="Neulinger S.C."/>
        </authorList>
    </citation>
    <scope>NUCLEOTIDE SEQUENCE [LARGE SCALE GENOMIC DNA]</scope>
    <source>
        <strain evidence="4 5">DSM 15116</strain>
    </source>
</reference>
<dbReference type="PANTHER" id="PTHR43038">
    <property type="entry name" value="ATP-BINDING CASSETTE, SUB-FAMILY H, MEMBER 1"/>
    <property type="match status" value="1"/>
</dbReference>
<gene>
    <name evidence="4" type="ORF">CKO13_09915</name>
</gene>
<proteinExistence type="predicted"/>
<dbReference type="Proteomes" id="UP000738126">
    <property type="component" value="Unassembled WGS sequence"/>
</dbReference>
<organism evidence="4 5">
    <name type="scientific">Halorhodospira neutriphila</name>
    <dbReference type="NCBI Taxonomy" id="168379"/>
    <lineage>
        <taxon>Bacteria</taxon>
        <taxon>Pseudomonadati</taxon>
        <taxon>Pseudomonadota</taxon>
        <taxon>Gammaproteobacteria</taxon>
        <taxon>Chromatiales</taxon>
        <taxon>Ectothiorhodospiraceae</taxon>
        <taxon>Halorhodospira</taxon>
    </lineage>
</organism>
<dbReference type="PROSITE" id="PS50893">
    <property type="entry name" value="ABC_TRANSPORTER_2"/>
    <property type="match status" value="1"/>
</dbReference>
<dbReference type="CDD" id="cd03263">
    <property type="entry name" value="ABC_subfamily_A"/>
    <property type="match status" value="1"/>
</dbReference>
<feature type="domain" description="ABC transporter" evidence="3">
    <location>
        <begin position="1"/>
        <end position="212"/>
    </location>
</feature>
<evidence type="ECO:0000256" key="1">
    <source>
        <dbReference type="ARBA" id="ARBA00022741"/>
    </source>
</evidence>
<dbReference type="InterPro" id="IPR003439">
    <property type="entry name" value="ABC_transporter-like_ATP-bd"/>
</dbReference>
<dbReference type="Gene3D" id="3.40.50.300">
    <property type="entry name" value="P-loop containing nucleotide triphosphate hydrolases"/>
    <property type="match status" value="1"/>
</dbReference>
<dbReference type="EMBL" id="NRSH01000129">
    <property type="protein sequence ID" value="MBK1727326.1"/>
    <property type="molecule type" value="Genomic_DNA"/>
</dbReference>
<keyword evidence="2" id="KW-0067">ATP-binding</keyword>
<keyword evidence="5" id="KW-1185">Reference proteome</keyword>
<comment type="caution">
    <text evidence="4">The sequence shown here is derived from an EMBL/GenBank/DDBJ whole genome shotgun (WGS) entry which is preliminary data.</text>
</comment>
<evidence type="ECO:0000313" key="4">
    <source>
        <dbReference type="EMBL" id="MBK1727326.1"/>
    </source>
</evidence>
<accession>A0ABS1E6G3</accession>
<dbReference type="SMART" id="SM00382">
    <property type="entry name" value="AAA"/>
    <property type="match status" value="1"/>
</dbReference>
<dbReference type="PANTHER" id="PTHR43038:SF3">
    <property type="entry name" value="ABC TRANSPORTER G FAMILY MEMBER 20 ISOFORM X1"/>
    <property type="match status" value="1"/>
</dbReference>
<dbReference type="InterPro" id="IPR027417">
    <property type="entry name" value="P-loop_NTPase"/>
</dbReference>
<sequence>MDFEVGAGEVFGLLGANGAGKTTTFRMLCGLLPASGGRLSVAGRDLRRAAAAARARIGYMSQKFSLYASLTVRQNLRFFARVYGLRNARQQERIEWALEAFDLAPVADTDSLQLPLGYRQRLALACALLHEPQILFLDEPTSGVDPLARREFWHWINALSQRGVTVLVTTHFMAEAEYCDRLAIMAAGRILALDTPRAVKRQARSAERPEPSMEDAFIALIEQELSGEEAA</sequence>
<evidence type="ECO:0000256" key="2">
    <source>
        <dbReference type="ARBA" id="ARBA00022840"/>
    </source>
</evidence>
<dbReference type="SUPFAM" id="SSF52540">
    <property type="entry name" value="P-loop containing nucleoside triphosphate hydrolases"/>
    <property type="match status" value="1"/>
</dbReference>
<evidence type="ECO:0000259" key="3">
    <source>
        <dbReference type="PROSITE" id="PS50893"/>
    </source>
</evidence>
<dbReference type="InterPro" id="IPR003593">
    <property type="entry name" value="AAA+_ATPase"/>
</dbReference>
<evidence type="ECO:0000313" key="5">
    <source>
        <dbReference type="Proteomes" id="UP000738126"/>
    </source>
</evidence>
<keyword evidence="1" id="KW-0547">Nucleotide-binding</keyword>
<name>A0ABS1E6G3_9GAMM</name>